<dbReference type="AlphaFoldDB" id="A0A0A8YGI4"/>
<evidence type="ECO:0000313" key="1">
    <source>
        <dbReference type="EMBL" id="JAD24420.1"/>
    </source>
</evidence>
<dbReference type="EMBL" id="GBRH01273475">
    <property type="protein sequence ID" value="JAD24420.1"/>
    <property type="molecule type" value="Transcribed_RNA"/>
</dbReference>
<protein>
    <submittedName>
        <fullName evidence="1">Uncharacterized protein</fullName>
    </submittedName>
</protein>
<sequence>MESTSVTTALWCLLFSSLKPSSMTPAHLSSTLRSCASSVTSATWWHSLC</sequence>
<reference evidence="1" key="1">
    <citation type="submission" date="2014-09" db="EMBL/GenBank/DDBJ databases">
        <authorList>
            <person name="Magalhaes I.L.F."/>
            <person name="Oliveira U."/>
            <person name="Santos F.R."/>
            <person name="Vidigal T.H.D.A."/>
            <person name="Brescovit A.D."/>
            <person name="Santos A.J."/>
        </authorList>
    </citation>
    <scope>NUCLEOTIDE SEQUENCE</scope>
    <source>
        <tissue evidence="1">Shoot tissue taken approximately 20 cm above the soil surface</tissue>
    </source>
</reference>
<name>A0A0A8YGI4_ARUDO</name>
<proteinExistence type="predicted"/>
<accession>A0A0A8YGI4</accession>
<reference evidence="1" key="2">
    <citation type="journal article" date="2015" name="Data Brief">
        <title>Shoot transcriptome of the giant reed, Arundo donax.</title>
        <authorList>
            <person name="Barrero R.A."/>
            <person name="Guerrero F.D."/>
            <person name="Moolhuijzen P."/>
            <person name="Goolsby J.A."/>
            <person name="Tidwell J."/>
            <person name="Bellgard S.E."/>
            <person name="Bellgard M.I."/>
        </authorList>
    </citation>
    <scope>NUCLEOTIDE SEQUENCE</scope>
    <source>
        <tissue evidence="1">Shoot tissue taken approximately 20 cm above the soil surface</tissue>
    </source>
</reference>
<organism evidence="1">
    <name type="scientific">Arundo donax</name>
    <name type="common">Giant reed</name>
    <name type="synonym">Donax arundinaceus</name>
    <dbReference type="NCBI Taxonomy" id="35708"/>
    <lineage>
        <taxon>Eukaryota</taxon>
        <taxon>Viridiplantae</taxon>
        <taxon>Streptophyta</taxon>
        <taxon>Embryophyta</taxon>
        <taxon>Tracheophyta</taxon>
        <taxon>Spermatophyta</taxon>
        <taxon>Magnoliopsida</taxon>
        <taxon>Liliopsida</taxon>
        <taxon>Poales</taxon>
        <taxon>Poaceae</taxon>
        <taxon>PACMAD clade</taxon>
        <taxon>Arundinoideae</taxon>
        <taxon>Arundineae</taxon>
        <taxon>Arundo</taxon>
    </lineage>
</organism>